<evidence type="ECO:0000256" key="1">
    <source>
        <dbReference type="ARBA" id="ARBA00000707"/>
    </source>
</evidence>
<gene>
    <name evidence="13" type="ORF">GUITHDRAFT_85879</name>
</gene>
<feature type="site" description="Transition state stabilizer" evidence="10">
    <location>
        <position position="80"/>
    </location>
</feature>
<dbReference type="Proteomes" id="UP000011087">
    <property type="component" value="Unassembled WGS sequence"/>
</dbReference>
<dbReference type="Pfam" id="PF01088">
    <property type="entry name" value="Peptidase_C12"/>
    <property type="match status" value="1"/>
</dbReference>
<dbReference type="HOGENOM" id="CLU_018316_0_1_1"/>
<dbReference type="STRING" id="905079.L1JKN7"/>
<comment type="similarity">
    <text evidence="2 7 10 11">Belongs to the peptidase C12 family.</text>
</comment>
<evidence type="ECO:0000259" key="12">
    <source>
        <dbReference type="PROSITE" id="PS52048"/>
    </source>
</evidence>
<dbReference type="EnsemblProtists" id="EKX49093">
    <property type="protein sequence ID" value="EKX49093"/>
    <property type="gene ID" value="GUITHDRAFT_85879"/>
</dbReference>
<dbReference type="PANTHER" id="PTHR10589:SF16">
    <property type="entry name" value="UBIQUITIN CARBOXYL-TERMINAL HYDROLASE ISOZYME L5"/>
    <property type="match status" value="1"/>
</dbReference>
<dbReference type="PIRSF" id="PIRSF038120">
    <property type="entry name" value="Ubiquitinyl_hydrolase_UCH37"/>
    <property type="match status" value="1"/>
</dbReference>
<dbReference type="Pfam" id="PF18031">
    <property type="entry name" value="UCH_C"/>
    <property type="match status" value="1"/>
</dbReference>
<reference evidence="13 15" key="1">
    <citation type="journal article" date="2012" name="Nature">
        <title>Algal genomes reveal evolutionary mosaicism and the fate of nucleomorphs.</title>
        <authorList>
            <consortium name="DOE Joint Genome Institute"/>
            <person name="Curtis B.A."/>
            <person name="Tanifuji G."/>
            <person name="Burki F."/>
            <person name="Gruber A."/>
            <person name="Irimia M."/>
            <person name="Maruyama S."/>
            <person name="Arias M.C."/>
            <person name="Ball S.G."/>
            <person name="Gile G.H."/>
            <person name="Hirakawa Y."/>
            <person name="Hopkins J.F."/>
            <person name="Kuo A."/>
            <person name="Rensing S.A."/>
            <person name="Schmutz J."/>
            <person name="Symeonidi A."/>
            <person name="Elias M."/>
            <person name="Eveleigh R.J."/>
            <person name="Herman E.K."/>
            <person name="Klute M.J."/>
            <person name="Nakayama T."/>
            <person name="Obornik M."/>
            <person name="Reyes-Prieto A."/>
            <person name="Armbrust E.V."/>
            <person name="Aves S.J."/>
            <person name="Beiko R.G."/>
            <person name="Coutinho P."/>
            <person name="Dacks J.B."/>
            <person name="Durnford D.G."/>
            <person name="Fast N.M."/>
            <person name="Green B.R."/>
            <person name="Grisdale C.J."/>
            <person name="Hempel F."/>
            <person name="Henrissat B."/>
            <person name="Hoppner M.P."/>
            <person name="Ishida K."/>
            <person name="Kim E."/>
            <person name="Koreny L."/>
            <person name="Kroth P.G."/>
            <person name="Liu Y."/>
            <person name="Malik S.B."/>
            <person name="Maier U.G."/>
            <person name="McRose D."/>
            <person name="Mock T."/>
            <person name="Neilson J.A."/>
            <person name="Onodera N.T."/>
            <person name="Poole A.M."/>
            <person name="Pritham E.J."/>
            <person name="Richards T.A."/>
            <person name="Rocap G."/>
            <person name="Roy S.W."/>
            <person name="Sarai C."/>
            <person name="Schaack S."/>
            <person name="Shirato S."/>
            <person name="Slamovits C.H."/>
            <person name="Spencer D.F."/>
            <person name="Suzuki S."/>
            <person name="Worden A.Z."/>
            <person name="Zauner S."/>
            <person name="Barry K."/>
            <person name="Bell C."/>
            <person name="Bharti A.K."/>
            <person name="Crow J.A."/>
            <person name="Grimwood J."/>
            <person name="Kramer R."/>
            <person name="Lindquist E."/>
            <person name="Lucas S."/>
            <person name="Salamov A."/>
            <person name="McFadden G.I."/>
            <person name="Lane C.E."/>
            <person name="Keeling P.J."/>
            <person name="Gray M.W."/>
            <person name="Grigoriev I.V."/>
            <person name="Archibald J.M."/>
        </authorList>
    </citation>
    <scope>NUCLEOTIDE SEQUENCE</scope>
    <source>
        <strain evidence="13 15">CCMP2712</strain>
    </source>
</reference>
<feature type="domain" description="UCH catalytic" evidence="12">
    <location>
        <begin position="4"/>
        <end position="222"/>
    </location>
</feature>
<comment type="catalytic activity">
    <reaction evidence="1 7 10 11">
        <text>Thiol-dependent hydrolysis of ester, thioester, amide, peptide and isopeptide bonds formed by the C-terminal Gly of ubiquitin (a 76-residue protein attached to proteins as an intracellular targeting signal).</text>
        <dbReference type="EC" id="3.4.19.12"/>
    </reaction>
</comment>
<evidence type="ECO:0000256" key="3">
    <source>
        <dbReference type="ARBA" id="ARBA00022670"/>
    </source>
</evidence>
<dbReference type="PRINTS" id="PR00707">
    <property type="entry name" value="UBCTHYDRLASE"/>
</dbReference>
<dbReference type="FunFam" id="3.40.532.10:FF:000009">
    <property type="entry name" value="Ubiquitin carboxyl-terminal hydrolase"/>
    <property type="match status" value="1"/>
</dbReference>
<organism evidence="13">
    <name type="scientific">Guillardia theta (strain CCMP2712)</name>
    <name type="common">Cryptophyte</name>
    <dbReference type="NCBI Taxonomy" id="905079"/>
    <lineage>
        <taxon>Eukaryota</taxon>
        <taxon>Cryptophyceae</taxon>
        <taxon>Pyrenomonadales</taxon>
        <taxon>Geminigeraceae</taxon>
        <taxon>Guillardia</taxon>
    </lineage>
</organism>
<accession>L1JKN7</accession>
<dbReference type="SUPFAM" id="SSF54001">
    <property type="entry name" value="Cysteine proteinases"/>
    <property type="match status" value="1"/>
</dbReference>
<dbReference type="GO" id="GO:0005737">
    <property type="term" value="C:cytoplasm"/>
    <property type="evidence" value="ECO:0007669"/>
    <property type="project" value="TreeGrafter"/>
</dbReference>
<name>L1JKN7_GUITC</name>
<evidence type="ECO:0000256" key="6">
    <source>
        <dbReference type="ARBA" id="ARBA00022807"/>
    </source>
</evidence>
<keyword evidence="15" id="KW-1185">Reference proteome</keyword>
<evidence type="ECO:0000256" key="2">
    <source>
        <dbReference type="ARBA" id="ARBA00009326"/>
    </source>
</evidence>
<dbReference type="GO" id="GO:0016579">
    <property type="term" value="P:protein deubiquitination"/>
    <property type="evidence" value="ECO:0007669"/>
    <property type="project" value="InterPro"/>
</dbReference>
<dbReference type="PaxDb" id="55529-EKX49093"/>
<sequence>MTQGWSTIESDPAVFTSLARDFGIRGTQVEEIVTMEDAEFSNLAPIYGLIFLFKWTQDMASTHRASSTCVQNHNLYFAKQVIHNACGTQALLNIMMNAEGINLGKELTEFKTFTADFPPDLKGEAMSNSEMMRSCHNSFARPEPFEMEEDKSRKDGDAYHFTAYMPIGGKLWELDGLQEGPILLGDCTDTSQWWKQVRPILQDRIEKYSSNEIRFNLLAVCANKKDMYMQELCKLQTDSQLISAALLSHGEEVEDMMEDVDTEGYDSKEAPVDVTDKSVEQLKSMLNRFKYRASELRQLLDMEDEKFQRYARENARRRHNFIPFIMNLLQGLAEKQKLGPLIESAERKAEARKAAAKSSSKS</sequence>
<keyword evidence="6 7" id="KW-0788">Thiol protease</keyword>
<proteinExistence type="inferred from homology"/>
<evidence type="ECO:0000313" key="13">
    <source>
        <dbReference type="EMBL" id="EKX49093.1"/>
    </source>
</evidence>
<dbReference type="InterPro" id="IPR041507">
    <property type="entry name" value="UCH_C"/>
</dbReference>
<dbReference type="EC" id="3.4.19.12" evidence="7 11"/>
<evidence type="ECO:0000256" key="9">
    <source>
        <dbReference type="PIRSR" id="PIRSR038120-2"/>
    </source>
</evidence>
<dbReference type="Gene3D" id="3.40.532.10">
    <property type="entry name" value="Peptidase C12, ubiquitin carboxyl-terminal hydrolase"/>
    <property type="match status" value="1"/>
</dbReference>
<evidence type="ECO:0000256" key="8">
    <source>
        <dbReference type="PIRSR" id="PIRSR038120-1"/>
    </source>
</evidence>
<dbReference type="InterPro" id="IPR036959">
    <property type="entry name" value="Peptidase_C12_UCH_sf"/>
</dbReference>
<feature type="active site" description="Proton donor" evidence="8 10">
    <location>
        <position position="160"/>
    </location>
</feature>
<evidence type="ECO:0000256" key="5">
    <source>
        <dbReference type="ARBA" id="ARBA00022801"/>
    </source>
</evidence>
<dbReference type="OMA" id="XAKEKQN"/>
<evidence type="ECO:0000313" key="14">
    <source>
        <dbReference type="EnsemblProtists" id="EKX49093"/>
    </source>
</evidence>
<dbReference type="InterPro" id="IPR001578">
    <property type="entry name" value="Peptidase_C12_UCH"/>
</dbReference>
<feature type="site" description="Important for enzyme activity" evidence="9 10">
    <location>
        <position position="175"/>
    </location>
</feature>
<evidence type="ECO:0000313" key="15">
    <source>
        <dbReference type="Proteomes" id="UP000011087"/>
    </source>
</evidence>
<dbReference type="GO" id="GO:0006511">
    <property type="term" value="P:ubiquitin-dependent protein catabolic process"/>
    <property type="evidence" value="ECO:0007669"/>
    <property type="project" value="UniProtKB-UniRule"/>
</dbReference>
<protein>
    <recommendedName>
        <fullName evidence="7 11">Ubiquitin carboxyl-terminal hydrolase</fullName>
        <ecNumber evidence="7 11">3.4.19.12</ecNumber>
    </recommendedName>
</protein>
<evidence type="ECO:0000256" key="11">
    <source>
        <dbReference type="RuleBase" id="RU361215"/>
    </source>
</evidence>
<dbReference type="AlphaFoldDB" id="L1JKN7"/>
<dbReference type="PROSITE" id="PS52048">
    <property type="entry name" value="UCH_DOMAIN"/>
    <property type="match status" value="1"/>
</dbReference>
<dbReference type="OrthoDB" id="1924260at2759"/>
<keyword evidence="5 7" id="KW-0378">Hydrolase</keyword>
<dbReference type="PROSITE" id="PS52049">
    <property type="entry name" value="ULD"/>
    <property type="match status" value="1"/>
</dbReference>
<keyword evidence="3 7" id="KW-0645">Protease</keyword>
<dbReference type="CDD" id="cd09617">
    <property type="entry name" value="Peptidase_C12_UCH37_BAP1"/>
    <property type="match status" value="1"/>
</dbReference>
<reference evidence="15" key="2">
    <citation type="submission" date="2012-11" db="EMBL/GenBank/DDBJ databases">
        <authorList>
            <person name="Kuo A."/>
            <person name="Curtis B.A."/>
            <person name="Tanifuji G."/>
            <person name="Burki F."/>
            <person name="Gruber A."/>
            <person name="Irimia M."/>
            <person name="Maruyama S."/>
            <person name="Arias M.C."/>
            <person name="Ball S.G."/>
            <person name="Gile G.H."/>
            <person name="Hirakawa Y."/>
            <person name="Hopkins J.F."/>
            <person name="Rensing S.A."/>
            <person name="Schmutz J."/>
            <person name="Symeonidi A."/>
            <person name="Elias M."/>
            <person name="Eveleigh R.J."/>
            <person name="Herman E.K."/>
            <person name="Klute M.J."/>
            <person name="Nakayama T."/>
            <person name="Obornik M."/>
            <person name="Reyes-Prieto A."/>
            <person name="Armbrust E.V."/>
            <person name="Aves S.J."/>
            <person name="Beiko R.G."/>
            <person name="Coutinho P."/>
            <person name="Dacks J.B."/>
            <person name="Durnford D.G."/>
            <person name="Fast N.M."/>
            <person name="Green B.R."/>
            <person name="Grisdale C."/>
            <person name="Hempe F."/>
            <person name="Henrissat B."/>
            <person name="Hoppner M.P."/>
            <person name="Ishida K.-I."/>
            <person name="Kim E."/>
            <person name="Koreny L."/>
            <person name="Kroth P.G."/>
            <person name="Liu Y."/>
            <person name="Malik S.-B."/>
            <person name="Maier U.G."/>
            <person name="McRose D."/>
            <person name="Mock T."/>
            <person name="Neilson J.A."/>
            <person name="Onodera N.T."/>
            <person name="Poole A.M."/>
            <person name="Pritham E.J."/>
            <person name="Richards T.A."/>
            <person name="Rocap G."/>
            <person name="Roy S.W."/>
            <person name="Sarai C."/>
            <person name="Schaack S."/>
            <person name="Shirato S."/>
            <person name="Slamovits C.H."/>
            <person name="Spencer D.F."/>
            <person name="Suzuki S."/>
            <person name="Worden A.Z."/>
            <person name="Zauner S."/>
            <person name="Barry K."/>
            <person name="Bell C."/>
            <person name="Bharti A.K."/>
            <person name="Crow J.A."/>
            <person name="Grimwood J."/>
            <person name="Kramer R."/>
            <person name="Lindquist E."/>
            <person name="Lucas S."/>
            <person name="Salamov A."/>
            <person name="McFadden G.I."/>
            <person name="Lane C.E."/>
            <person name="Keeling P.J."/>
            <person name="Gray M.W."/>
            <person name="Grigoriev I.V."/>
            <person name="Archibald J.M."/>
        </authorList>
    </citation>
    <scope>NUCLEOTIDE SEQUENCE</scope>
    <source>
        <strain evidence="15">CCMP2712</strain>
    </source>
</reference>
<dbReference type="KEGG" id="gtt:GUITHDRAFT_85879"/>
<dbReference type="eggNOG" id="KOG2778">
    <property type="taxonomic scope" value="Eukaryota"/>
</dbReference>
<dbReference type="PANTHER" id="PTHR10589">
    <property type="entry name" value="UBIQUITIN CARBOXYL-TERMINAL HYDROLASE"/>
    <property type="match status" value="1"/>
</dbReference>
<dbReference type="GeneID" id="17305644"/>
<dbReference type="GO" id="GO:0004843">
    <property type="term" value="F:cysteine-type deubiquitinase activity"/>
    <property type="evidence" value="ECO:0007669"/>
    <property type="project" value="UniProtKB-UniRule"/>
</dbReference>
<dbReference type="EMBL" id="JH992983">
    <property type="protein sequence ID" value="EKX49093.1"/>
    <property type="molecule type" value="Genomic_DNA"/>
</dbReference>
<dbReference type="InterPro" id="IPR038765">
    <property type="entry name" value="Papain-like_cys_pep_sf"/>
</dbReference>
<dbReference type="Gene3D" id="1.20.58.860">
    <property type="match status" value="1"/>
</dbReference>
<dbReference type="RefSeq" id="XP_005836073.1">
    <property type="nucleotide sequence ID" value="XM_005836016.1"/>
</dbReference>
<reference evidence="14" key="3">
    <citation type="submission" date="2016-03" db="UniProtKB">
        <authorList>
            <consortium name="EnsemblProtists"/>
        </authorList>
    </citation>
    <scope>IDENTIFICATION</scope>
</reference>
<evidence type="ECO:0000256" key="7">
    <source>
        <dbReference type="PIRNR" id="PIRNR038120"/>
    </source>
</evidence>
<evidence type="ECO:0000256" key="10">
    <source>
        <dbReference type="PROSITE-ProRule" id="PRU01393"/>
    </source>
</evidence>
<evidence type="ECO:0000256" key="4">
    <source>
        <dbReference type="ARBA" id="ARBA00022786"/>
    </source>
</evidence>
<dbReference type="MEROPS" id="C12.009"/>
<feature type="active site" description="Nucleophile" evidence="8 10">
    <location>
        <position position="86"/>
    </location>
</feature>
<dbReference type="InterPro" id="IPR017390">
    <property type="entry name" value="Ubiquitinyl_hydrolase_UCH37"/>
</dbReference>
<keyword evidence="4 7" id="KW-0833">Ubl conjugation pathway</keyword>